<evidence type="ECO:0000313" key="4">
    <source>
        <dbReference type="Proteomes" id="UP001597058"/>
    </source>
</evidence>
<protein>
    <submittedName>
        <fullName evidence="3">Glycoside hydrolase family 15 protein</fullName>
    </submittedName>
</protein>
<dbReference type="EMBL" id="JBHTMM010000065">
    <property type="protein sequence ID" value="MFD1310979.1"/>
    <property type="molecule type" value="Genomic_DNA"/>
</dbReference>
<evidence type="ECO:0000259" key="2">
    <source>
        <dbReference type="Pfam" id="PF19291"/>
    </source>
</evidence>
<dbReference type="Gene3D" id="1.50.10.10">
    <property type="match status" value="1"/>
</dbReference>
<dbReference type="InterPro" id="IPR011613">
    <property type="entry name" value="GH15-like"/>
</dbReference>
<dbReference type="PANTHER" id="PTHR31616">
    <property type="entry name" value="TREHALASE"/>
    <property type="match status" value="1"/>
</dbReference>
<dbReference type="RefSeq" id="WP_381330036.1">
    <property type="nucleotide sequence ID" value="NZ_JBHTMM010000065.1"/>
</dbReference>
<accession>A0ABW3XN01</accession>
<evidence type="ECO:0000259" key="1">
    <source>
        <dbReference type="Pfam" id="PF00723"/>
    </source>
</evidence>
<dbReference type="PANTHER" id="PTHR31616:SF0">
    <property type="entry name" value="GLUCAN 1,4-ALPHA-GLUCOSIDASE"/>
    <property type="match status" value="1"/>
</dbReference>
<keyword evidence="3" id="KW-0378">Hydrolase</keyword>
<dbReference type="GO" id="GO:0016787">
    <property type="term" value="F:hydrolase activity"/>
    <property type="evidence" value="ECO:0007669"/>
    <property type="project" value="UniProtKB-KW"/>
</dbReference>
<comment type="caution">
    <text evidence="3">The sequence shown here is derived from an EMBL/GenBank/DDBJ whole genome shotgun (WGS) entry which is preliminary data.</text>
</comment>
<reference evidence="4" key="1">
    <citation type="journal article" date="2019" name="Int. J. Syst. Evol. Microbiol.">
        <title>The Global Catalogue of Microorganisms (GCM) 10K type strain sequencing project: providing services to taxonomists for standard genome sequencing and annotation.</title>
        <authorList>
            <consortium name="The Broad Institute Genomics Platform"/>
            <consortium name="The Broad Institute Genome Sequencing Center for Infectious Disease"/>
            <person name="Wu L."/>
            <person name="Ma J."/>
        </authorList>
    </citation>
    <scope>NUCLEOTIDE SEQUENCE [LARGE SCALE GENOMIC DNA]</scope>
    <source>
        <strain evidence="4">CGMCC 4.7020</strain>
    </source>
</reference>
<sequence>MAGRIEDYALIGDMQTAALVCRDGTVDWLCLPRFDSHAIFAGLLGTEEHGFWRLGPAHAADAEPPTAARRSYRGDSLILESEWDTPRGTVRVTDFMPPRDGAPQLIRIVEGLTGRVPMRSALRMRFSYGRVVPWVHKHEGRTVAVAGPDSVWFDTPCETYGKALTTYADFTVAPGDRIAFTISWEPSHKRPPALPEPEQALEATEEFWRDWVDQCTYHGPYREAVVRSLITLKALTYAPTGGIVAAPTTSLPEEIGGVRNWDYRYTWLRDAAITLSSLLRTGYREEARAWREWLLRAVAGDPENLQIMYGIAGERELGEAELDWLPGYENSGPVRVGNGAAHQLQLDVYGEVTEALHLAHMTGLSRNDYASLLQLKLIRYLEDHWDQPDEGIWEVRGPRRHFVHSKVMAWVAVDRTIKLIESGDADGPLEKWRELRDDIHRDVCEKGYDKERNTFTQSYGSRELDASLLLIPQMGFLPPDDKRVIGTIEAIQRELSTSDGFILRYPTSGEDAGVDGLEGDEGAFLACSFWMADDLAMIGRVDEARKLFERLLALRNDLGLLAEEWDPRLQRQVGNFPQAFSHVPLIDTALRLTASGAYGG</sequence>
<feature type="domain" description="Trehalase-like N-terminal" evidence="2">
    <location>
        <begin position="2"/>
        <end position="136"/>
    </location>
</feature>
<organism evidence="3 4">
    <name type="scientific">Streptomyces kaempferi</name>
    <dbReference type="NCBI Taxonomy" id="333725"/>
    <lineage>
        <taxon>Bacteria</taxon>
        <taxon>Bacillati</taxon>
        <taxon>Actinomycetota</taxon>
        <taxon>Actinomycetes</taxon>
        <taxon>Kitasatosporales</taxon>
        <taxon>Streptomycetaceae</taxon>
        <taxon>Streptomyces</taxon>
    </lineage>
</organism>
<gene>
    <name evidence="3" type="ORF">ACFQ5X_34795</name>
</gene>
<dbReference type="InterPro" id="IPR012341">
    <property type="entry name" value="6hp_glycosidase-like_sf"/>
</dbReference>
<dbReference type="Pfam" id="PF19291">
    <property type="entry name" value="TREH_N"/>
    <property type="match status" value="1"/>
</dbReference>
<dbReference type="SUPFAM" id="SSF48208">
    <property type="entry name" value="Six-hairpin glycosidases"/>
    <property type="match status" value="1"/>
</dbReference>
<dbReference type="Pfam" id="PF00723">
    <property type="entry name" value="Glyco_hydro_15"/>
    <property type="match status" value="1"/>
</dbReference>
<feature type="domain" description="GH15-like" evidence="1">
    <location>
        <begin position="219"/>
        <end position="589"/>
    </location>
</feature>
<dbReference type="InterPro" id="IPR045582">
    <property type="entry name" value="Trehalase-like_N"/>
</dbReference>
<evidence type="ECO:0000313" key="3">
    <source>
        <dbReference type="EMBL" id="MFD1310979.1"/>
    </source>
</evidence>
<name>A0ABW3XN01_9ACTN</name>
<proteinExistence type="predicted"/>
<dbReference type="InterPro" id="IPR008928">
    <property type="entry name" value="6-hairpin_glycosidase_sf"/>
</dbReference>
<dbReference type="Proteomes" id="UP001597058">
    <property type="component" value="Unassembled WGS sequence"/>
</dbReference>
<keyword evidence="4" id="KW-1185">Reference proteome</keyword>